<gene>
    <name evidence="1" type="ORF">BGZ99_008625</name>
</gene>
<proteinExistence type="predicted"/>
<comment type="caution">
    <text evidence="1">The sequence shown here is derived from an EMBL/GenBank/DDBJ whole genome shotgun (WGS) entry which is preliminary data.</text>
</comment>
<dbReference type="Proteomes" id="UP000738325">
    <property type="component" value="Unassembled WGS sequence"/>
</dbReference>
<keyword evidence="2" id="KW-1185">Reference proteome</keyword>
<evidence type="ECO:0000313" key="1">
    <source>
        <dbReference type="EMBL" id="KAG0326969.1"/>
    </source>
</evidence>
<evidence type="ECO:0008006" key="3">
    <source>
        <dbReference type="Google" id="ProtNLM"/>
    </source>
</evidence>
<dbReference type="OrthoDB" id="2446727at2759"/>
<sequence length="480" mass="55609">MISIEQRFVATLSIPAIPSVPYPSSPGARIMNINPLSIPEILIQVSNFIPLWIRKPHRSLSRNTEYLLCPGDLLACCLVSKTWRAAMLPALWRIYDESVRTFHGRIPLEVLSKYAHLFEIVHIPFSDNDNRYVGRQQWQQRFGMLRYSDIPFHASQLHELVVASDRFLYNFEISSPKARVIDIQADRGDTLNDYISTDPVHLIKRLWSLEHMRLRRYIFHSTDLEAILRCKTRLQSLELFKYCNVEERMLMVLFQALPGLESLVWAISKMNIQWFDSTVIARAIREACPRVHSLSLTVLFGRQTSDRHLVNMISSGGSGTLTRIHISTSDLWPMTIDTLLQRRDALTHLRITFRLPLTRFEKIVELVAELNRLKSFGVAGKHHDVGFTEYLKAQVIDNTETVAWMKPSLVSDVHDASTTLSDIFCRVPARWALRGYPTVNEYGRVLKIHVFDIWLLERLRSMKHINEVVVNKSFYVRDSQ</sequence>
<name>A0A9P6RSW1_9FUNG</name>
<dbReference type="EMBL" id="JAAAIP010000068">
    <property type="protein sequence ID" value="KAG0326969.1"/>
    <property type="molecule type" value="Genomic_DNA"/>
</dbReference>
<dbReference type="SUPFAM" id="SSF52047">
    <property type="entry name" value="RNI-like"/>
    <property type="match status" value="1"/>
</dbReference>
<dbReference type="AlphaFoldDB" id="A0A9P6RSW1"/>
<dbReference type="Gene3D" id="3.80.10.10">
    <property type="entry name" value="Ribonuclease Inhibitor"/>
    <property type="match status" value="1"/>
</dbReference>
<reference evidence="1" key="1">
    <citation type="journal article" date="2020" name="Fungal Divers.">
        <title>Resolving the Mortierellaceae phylogeny through synthesis of multi-gene phylogenetics and phylogenomics.</title>
        <authorList>
            <person name="Vandepol N."/>
            <person name="Liber J."/>
            <person name="Desiro A."/>
            <person name="Na H."/>
            <person name="Kennedy M."/>
            <person name="Barry K."/>
            <person name="Grigoriev I.V."/>
            <person name="Miller A.N."/>
            <person name="O'Donnell K."/>
            <person name="Stajich J.E."/>
            <person name="Bonito G."/>
        </authorList>
    </citation>
    <scope>NUCLEOTIDE SEQUENCE</scope>
    <source>
        <strain evidence="1">REB-010B</strain>
    </source>
</reference>
<organism evidence="1 2">
    <name type="scientific">Dissophora globulifera</name>
    <dbReference type="NCBI Taxonomy" id="979702"/>
    <lineage>
        <taxon>Eukaryota</taxon>
        <taxon>Fungi</taxon>
        <taxon>Fungi incertae sedis</taxon>
        <taxon>Mucoromycota</taxon>
        <taxon>Mortierellomycotina</taxon>
        <taxon>Mortierellomycetes</taxon>
        <taxon>Mortierellales</taxon>
        <taxon>Mortierellaceae</taxon>
        <taxon>Dissophora</taxon>
    </lineage>
</organism>
<protein>
    <recommendedName>
        <fullName evidence="3">F-box domain-containing protein</fullName>
    </recommendedName>
</protein>
<evidence type="ECO:0000313" key="2">
    <source>
        <dbReference type="Proteomes" id="UP000738325"/>
    </source>
</evidence>
<accession>A0A9P6RSW1</accession>
<dbReference type="InterPro" id="IPR032675">
    <property type="entry name" value="LRR_dom_sf"/>
</dbReference>